<dbReference type="GO" id="GO:0016787">
    <property type="term" value="F:hydrolase activity"/>
    <property type="evidence" value="ECO:0007669"/>
    <property type="project" value="UniProtKB-KW"/>
</dbReference>
<sequence length="447" mass="51570">NLIVKNENNTNNKYWLLFIAISLIFINQVLIIFTFVAILYFIAWMIMSFTHTNLLGVWVSGNYNLLILIPFVVLFCAAIYVEAKILCRGKCSEFLQKFKTLKFWLCSLILLQVLCLALVTPWSYSWGPVIMPHSDGVNVVWYTVFPSQTVIKYGGFYYVSDQFAKNTKKVGELTKTSKSSIHGVHLPFTQAQFQLNSRTYSYNLDNISKIAVITDLHDQGYYVQKLLKNHDVDLLLIAGDVTNFGLLYEYQMTMPYFQQKPIIVAPGNHDQKTDDFKLVLQQNANSLVTLNNISVYILNTYQYGKITQQQFEDAAQFIKNNPVQSKHKMIINHSPIYSQGAPYKDNDFFCALLEPIWDEQNFTAVFSGHTHSFGAYNRKNTMLFDSGMMGTMMYTLQFGWMEAHGIQDWDTRRGKQWFLDAYSGKNVANVIHLGERENTYKIYDLDS</sequence>
<evidence type="ECO:0000313" key="7">
    <source>
        <dbReference type="EMBL" id="JAP90688.1"/>
    </source>
</evidence>
<comment type="similarity">
    <text evidence="4">Belongs to the cyclic nucleotide phosphodiesterase class-III family.</text>
</comment>
<dbReference type="Gene3D" id="3.60.21.10">
    <property type="match status" value="1"/>
</dbReference>
<keyword evidence="3" id="KW-0408">Iron</keyword>
<dbReference type="GO" id="GO:0046872">
    <property type="term" value="F:metal ion binding"/>
    <property type="evidence" value="ECO:0007669"/>
    <property type="project" value="UniProtKB-KW"/>
</dbReference>
<feature type="non-terminal residue" evidence="7">
    <location>
        <position position="447"/>
    </location>
</feature>
<dbReference type="SUPFAM" id="SSF56300">
    <property type="entry name" value="Metallo-dependent phosphatases"/>
    <property type="match status" value="1"/>
</dbReference>
<evidence type="ECO:0000256" key="5">
    <source>
        <dbReference type="SAM" id="Phobius"/>
    </source>
</evidence>
<dbReference type="PANTHER" id="PTHR42988:SF2">
    <property type="entry name" value="CYCLIC NUCLEOTIDE PHOSPHODIESTERASE CBUA0032-RELATED"/>
    <property type="match status" value="1"/>
</dbReference>
<reference evidence="7" key="1">
    <citation type="submission" date="2015-07" db="EMBL/GenBank/DDBJ databases">
        <title>Adaptation to a free-living lifestyle via gene acquisitions in the diplomonad Trepomonas sp. PC1.</title>
        <authorList>
            <person name="Xu F."/>
            <person name="Jerlstrom-Hultqvist J."/>
            <person name="Kolisko M."/>
            <person name="Simpson A.G.B."/>
            <person name="Roger A.J."/>
            <person name="Svard S.G."/>
            <person name="Andersson J.O."/>
        </authorList>
    </citation>
    <scope>NUCLEOTIDE SEQUENCE</scope>
    <source>
        <strain evidence="7">PC1</strain>
    </source>
</reference>
<proteinExistence type="inferred from homology"/>
<dbReference type="InterPro" id="IPR050884">
    <property type="entry name" value="CNP_phosphodiesterase-III"/>
</dbReference>
<keyword evidence="2" id="KW-0378">Hydrolase</keyword>
<feature type="transmembrane region" description="Helical" evidence="5">
    <location>
        <begin position="101"/>
        <end position="119"/>
    </location>
</feature>
<protein>
    <submittedName>
        <fullName evidence="7">Calcineurin-like phosphoesterase domain-containing protein</fullName>
    </submittedName>
</protein>
<evidence type="ECO:0000256" key="3">
    <source>
        <dbReference type="ARBA" id="ARBA00023004"/>
    </source>
</evidence>
<dbReference type="InterPro" id="IPR004843">
    <property type="entry name" value="Calcineurin-like_PHP"/>
</dbReference>
<name>A0A146K2K3_9EUKA</name>
<evidence type="ECO:0000256" key="4">
    <source>
        <dbReference type="ARBA" id="ARBA00025742"/>
    </source>
</evidence>
<feature type="domain" description="Calcineurin-like phosphoesterase" evidence="6">
    <location>
        <begin position="209"/>
        <end position="372"/>
    </location>
</feature>
<gene>
    <name evidence="7" type="ORF">TPC1_20013</name>
</gene>
<keyword evidence="1" id="KW-0479">Metal-binding</keyword>
<keyword evidence="5" id="KW-1133">Transmembrane helix</keyword>
<organism evidence="7">
    <name type="scientific">Trepomonas sp. PC1</name>
    <dbReference type="NCBI Taxonomy" id="1076344"/>
    <lineage>
        <taxon>Eukaryota</taxon>
        <taxon>Metamonada</taxon>
        <taxon>Diplomonadida</taxon>
        <taxon>Hexamitidae</taxon>
        <taxon>Hexamitinae</taxon>
        <taxon>Trepomonas</taxon>
    </lineage>
</organism>
<evidence type="ECO:0000256" key="1">
    <source>
        <dbReference type="ARBA" id="ARBA00022723"/>
    </source>
</evidence>
<dbReference type="PANTHER" id="PTHR42988">
    <property type="entry name" value="PHOSPHOHYDROLASE"/>
    <property type="match status" value="1"/>
</dbReference>
<evidence type="ECO:0000259" key="6">
    <source>
        <dbReference type="Pfam" id="PF00149"/>
    </source>
</evidence>
<dbReference type="Pfam" id="PF00149">
    <property type="entry name" value="Metallophos"/>
    <property type="match status" value="1"/>
</dbReference>
<dbReference type="InterPro" id="IPR029052">
    <property type="entry name" value="Metallo-depent_PP-like"/>
</dbReference>
<dbReference type="EMBL" id="GDID01005918">
    <property type="protein sequence ID" value="JAP90688.1"/>
    <property type="molecule type" value="Transcribed_RNA"/>
</dbReference>
<evidence type="ECO:0000256" key="2">
    <source>
        <dbReference type="ARBA" id="ARBA00022801"/>
    </source>
</evidence>
<accession>A0A146K2K3</accession>
<keyword evidence="5" id="KW-0472">Membrane</keyword>
<dbReference type="AlphaFoldDB" id="A0A146K2K3"/>
<feature type="transmembrane region" description="Helical" evidence="5">
    <location>
        <begin position="63"/>
        <end position="81"/>
    </location>
</feature>
<feature type="non-terminal residue" evidence="7">
    <location>
        <position position="1"/>
    </location>
</feature>
<feature type="transmembrane region" description="Helical" evidence="5">
    <location>
        <begin position="14"/>
        <end position="43"/>
    </location>
</feature>
<keyword evidence="5" id="KW-0812">Transmembrane</keyword>
<feature type="transmembrane region" description="Helical" evidence="5">
    <location>
        <begin position="139"/>
        <end position="159"/>
    </location>
</feature>